<sequence>MQVYLVESTWGSSRLNVKINEALKEIDTQGFEIVDIKYQHSFWGYSAMIQYK</sequence>
<dbReference type="EMBL" id="JAHUZB010000007">
    <property type="protein sequence ID" value="MBV7391961.1"/>
    <property type="molecule type" value="Genomic_DNA"/>
</dbReference>
<dbReference type="Proteomes" id="UP000774130">
    <property type="component" value="Unassembled WGS sequence"/>
</dbReference>
<reference evidence="1 2" key="1">
    <citation type="submission" date="2021-06" db="EMBL/GenBank/DDBJ databases">
        <title>Enterococcus alishanensis sp. nov., a novel lactic acid bacterium isolated from fresh coffee beans.</title>
        <authorList>
            <person name="Chen Y.-S."/>
        </authorList>
    </citation>
    <scope>NUCLEOTIDE SEQUENCE [LARGE SCALE GENOMIC DNA]</scope>
    <source>
        <strain evidence="1 2">ALS3</strain>
    </source>
</reference>
<accession>A0ABS6TGE4</accession>
<comment type="caution">
    <text evidence="1">The sequence shown here is derived from an EMBL/GenBank/DDBJ whole genome shotgun (WGS) entry which is preliminary data.</text>
</comment>
<protein>
    <recommendedName>
        <fullName evidence="3">DUF4177 domain-containing protein</fullName>
    </recommendedName>
</protein>
<dbReference type="RefSeq" id="WP_218327177.1">
    <property type="nucleotide sequence ID" value="NZ_JAHUZB010000007.1"/>
</dbReference>
<evidence type="ECO:0000313" key="2">
    <source>
        <dbReference type="Proteomes" id="UP000774130"/>
    </source>
</evidence>
<gene>
    <name evidence="1" type="ORF">KUA55_14870</name>
</gene>
<evidence type="ECO:0000313" key="1">
    <source>
        <dbReference type="EMBL" id="MBV7391961.1"/>
    </source>
</evidence>
<proteinExistence type="predicted"/>
<name>A0ABS6TGE4_9ENTE</name>
<organism evidence="1 2">
    <name type="scientific">Enterococcus alishanensis</name>
    <dbReference type="NCBI Taxonomy" id="1303817"/>
    <lineage>
        <taxon>Bacteria</taxon>
        <taxon>Bacillati</taxon>
        <taxon>Bacillota</taxon>
        <taxon>Bacilli</taxon>
        <taxon>Lactobacillales</taxon>
        <taxon>Enterococcaceae</taxon>
        <taxon>Enterococcus</taxon>
    </lineage>
</organism>
<keyword evidence="2" id="KW-1185">Reference proteome</keyword>
<evidence type="ECO:0008006" key="3">
    <source>
        <dbReference type="Google" id="ProtNLM"/>
    </source>
</evidence>